<evidence type="ECO:0000256" key="3">
    <source>
        <dbReference type="ARBA" id="ARBA00023163"/>
    </source>
</evidence>
<dbReference type="Pfam" id="PF12852">
    <property type="entry name" value="Cupin_6"/>
    <property type="match status" value="1"/>
</dbReference>
<reference evidence="5 6" key="1">
    <citation type="submission" date="2019-11" db="EMBL/GenBank/DDBJ databases">
        <authorList>
            <person name="Holert J."/>
        </authorList>
    </citation>
    <scope>NUCLEOTIDE SEQUENCE [LARGE SCALE GENOMIC DNA]</scope>
    <source>
        <strain evidence="5">BC5_2</strain>
    </source>
</reference>
<dbReference type="SMART" id="SM00342">
    <property type="entry name" value="HTH_ARAC"/>
    <property type="match status" value="1"/>
</dbReference>
<dbReference type="InterPro" id="IPR032783">
    <property type="entry name" value="AraC_lig"/>
</dbReference>
<dbReference type="PROSITE" id="PS00041">
    <property type="entry name" value="HTH_ARAC_FAMILY_1"/>
    <property type="match status" value="1"/>
</dbReference>
<keyword evidence="2" id="KW-0238">DNA-binding</keyword>
<evidence type="ECO:0000259" key="4">
    <source>
        <dbReference type="PROSITE" id="PS01124"/>
    </source>
</evidence>
<evidence type="ECO:0000256" key="1">
    <source>
        <dbReference type="ARBA" id="ARBA00023015"/>
    </source>
</evidence>
<keyword evidence="3" id="KW-0804">Transcription</keyword>
<keyword evidence="1" id="KW-0805">Transcription regulation</keyword>
<dbReference type="InterPro" id="IPR009057">
    <property type="entry name" value="Homeodomain-like_sf"/>
</dbReference>
<protein>
    <submittedName>
        <fullName evidence="5">RCS-specific HTH-type transcriptional activator RclR</fullName>
    </submittedName>
</protein>
<dbReference type="PANTHER" id="PTHR46796:SF7">
    <property type="entry name" value="ARAC FAMILY TRANSCRIPTIONAL REGULATOR"/>
    <property type="match status" value="1"/>
</dbReference>
<name>A0A5S9QT40_9GAMM</name>
<dbReference type="Gene3D" id="1.10.10.60">
    <property type="entry name" value="Homeodomain-like"/>
    <property type="match status" value="2"/>
</dbReference>
<dbReference type="InterPro" id="IPR018060">
    <property type="entry name" value="HTH_AraC"/>
</dbReference>
<gene>
    <name evidence="5" type="primary">rclR_3</name>
    <name evidence="5" type="ORF">DPBNPPHM_02868</name>
</gene>
<dbReference type="Proteomes" id="UP000434580">
    <property type="component" value="Unassembled WGS sequence"/>
</dbReference>
<organism evidence="5 6">
    <name type="scientific">BD1-7 clade bacterium</name>
    <dbReference type="NCBI Taxonomy" id="2029982"/>
    <lineage>
        <taxon>Bacteria</taxon>
        <taxon>Pseudomonadati</taxon>
        <taxon>Pseudomonadota</taxon>
        <taxon>Gammaproteobacteria</taxon>
        <taxon>Cellvibrionales</taxon>
        <taxon>Spongiibacteraceae</taxon>
        <taxon>BD1-7 clade</taxon>
    </lineage>
</organism>
<dbReference type="PROSITE" id="PS01124">
    <property type="entry name" value="HTH_ARAC_FAMILY_2"/>
    <property type="match status" value="1"/>
</dbReference>
<dbReference type="AlphaFoldDB" id="A0A5S9QT40"/>
<dbReference type="SUPFAM" id="SSF46689">
    <property type="entry name" value="Homeodomain-like"/>
    <property type="match status" value="2"/>
</dbReference>
<evidence type="ECO:0000256" key="2">
    <source>
        <dbReference type="ARBA" id="ARBA00023125"/>
    </source>
</evidence>
<dbReference type="Pfam" id="PF12833">
    <property type="entry name" value="HTH_18"/>
    <property type="match status" value="1"/>
</dbReference>
<dbReference type="PANTHER" id="PTHR46796">
    <property type="entry name" value="HTH-TYPE TRANSCRIPTIONAL ACTIVATOR RHAS-RELATED"/>
    <property type="match status" value="1"/>
</dbReference>
<dbReference type="GO" id="GO:0043565">
    <property type="term" value="F:sequence-specific DNA binding"/>
    <property type="evidence" value="ECO:0007669"/>
    <property type="project" value="InterPro"/>
</dbReference>
<dbReference type="InterPro" id="IPR018062">
    <property type="entry name" value="HTH_AraC-typ_CS"/>
</dbReference>
<evidence type="ECO:0000313" key="5">
    <source>
        <dbReference type="EMBL" id="CAA0122494.1"/>
    </source>
</evidence>
<proteinExistence type="predicted"/>
<dbReference type="OrthoDB" id="9783876at2"/>
<evidence type="ECO:0000313" key="6">
    <source>
        <dbReference type="Proteomes" id="UP000434580"/>
    </source>
</evidence>
<dbReference type="InterPro" id="IPR050204">
    <property type="entry name" value="AraC_XylS_family_regulators"/>
</dbReference>
<dbReference type="GO" id="GO:0003700">
    <property type="term" value="F:DNA-binding transcription factor activity"/>
    <property type="evidence" value="ECO:0007669"/>
    <property type="project" value="InterPro"/>
</dbReference>
<dbReference type="EMBL" id="CACSII010000022">
    <property type="protein sequence ID" value="CAA0122494.1"/>
    <property type="molecule type" value="Genomic_DNA"/>
</dbReference>
<feature type="domain" description="HTH araC/xylS-type" evidence="4">
    <location>
        <begin position="230"/>
        <end position="327"/>
    </location>
</feature>
<sequence length="327" mass="36039">METPIRDLPPMNDPLGQSLYLLRLNGSLYCYSELTAPWGIEMPILEGKIMFHIITHGHCWLQVGNQTPIALANGSLALVPHGRGHRLFSSTDSPVENLLDIPVETISERFEIMHYGGDATGDKTNPRKNKDERTELTCGVLGFDHIAGRHLVDQLPEAIVIAPSDHGCNTTLTSILNLIQCEATALKPGGETVLTHLADILVIYAIRHWLETADEAQQGWLAALRDKYIGTALAAIHRQPDKNWTVSLLAKEVGMSRSGFSARFSELVGNSPKSYLTRWRMQIARSQLQHQSVPLAVLAESLGYNSEAAFSRAFKREMGVSPGSLAR</sequence>
<accession>A0A5S9QT40</accession>